<dbReference type="EMBL" id="VSWD01000006">
    <property type="protein sequence ID" value="KAK3099284.1"/>
    <property type="molecule type" value="Genomic_DNA"/>
</dbReference>
<reference evidence="2" key="1">
    <citation type="submission" date="2019-08" db="EMBL/GenBank/DDBJ databases">
        <title>The improved chromosome-level genome for the pearl oyster Pinctada fucata martensii using PacBio sequencing and Hi-C.</title>
        <authorList>
            <person name="Zheng Z."/>
        </authorList>
    </citation>
    <scope>NUCLEOTIDE SEQUENCE</scope>
    <source>
        <strain evidence="2">ZZ-2019</strain>
        <tissue evidence="2">Adductor muscle</tissue>
    </source>
</reference>
<dbReference type="AlphaFoldDB" id="A0AA88Y6R7"/>
<evidence type="ECO:0000313" key="2">
    <source>
        <dbReference type="EMBL" id="KAK3099284.1"/>
    </source>
</evidence>
<evidence type="ECO:0000256" key="1">
    <source>
        <dbReference type="SAM" id="MobiDB-lite"/>
    </source>
</evidence>
<keyword evidence="3" id="KW-1185">Reference proteome</keyword>
<evidence type="ECO:0000313" key="3">
    <source>
        <dbReference type="Proteomes" id="UP001186944"/>
    </source>
</evidence>
<proteinExistence type="predicted"/>
<sequence length="236" mass="26786">MFEILNERKNLENQRIGEKRRVIYSRDIILNLAGVDLESSHEVLVTVVIVPPNSTVAEMAVYPRIPFFVVRNKDHVTGDAAISKLPTMLDVNFSFGKDSVTSALAVNNRSRGKIFFINGYQPCKTDLDVHRAMLDVEVDKELYPLVHRWKTLVSSRVANPSCCWPSPARMHRQGNLSASFPQVSTPRQTTAESPVVFYRSPIARTPTRQKMSSTWSMPNIRSQLFPPRSPLRDSFQ</sequence>
<feature type="compositionally biased region" description="Polar residues" evidence="1">
    <location>
        <begin position="208"/>
        <end position="222"/>
    </location>
</feature>
<protein>
    <submittedName>
        <fullName evidence="2">Uncharacterized protein</fullName>
    </submittedName>
</protein>
<comment type="caution">
    <text evidence="2">The sequence shown here is derived from an EMBL/GenBank/DDBJ whole genome shotgun (WGS) entry which is preliminary data.</text>
</comment>
<dbReference type="Proteomes" id="UP001186944">
    <property type="component" value="Unassembled WGS sequence"/>
</dbReference>
<accession>A0AA88Y6R7</accession>
<feature type="region of interest" description="Disordered" evidence="1">
    <location>
        <begin position="208"/>
        <end position="236"/>
    </location>
</feature>
<name>A0AA88Y6R7_PINIB</name>
<gene>
    <name evidence="2" type="ORF">FSP39_002047</name>
</gene>
<organism evidence="2 3">
    <name type="scientific">Pinctada imbricata</name>
    <name type="common">Atlantic pearl-oyster</name>
    <name type="synonym">Pinctada martensii</name>
    <dbReference type="NCBI Taxonomy" id="66713"/>
    <lineage>
        <taxon>Eukaryota</taxon>
        <taxon>Metazoa</taxon>
        <taxon>Spiralia</taxon>
        <taxon>Lophotrochozoa</taxon>
        <taxon>Mollusca</taxon>
        <taxon>Bivalvia</taxon>
        <taxon>Autobranchia</taxon>
        <taxon>Pteriomorphia</taxon>
        <taxon>Pterioida</taxon>
        <taxon>Pterioidea</taxon>
        <taxon>Pteriidae</taxon>
        <taxon>Pinctada</taxon>
    </lineage>
</organism>